<dbReference type="Proteomes" id="UP000827892">
    <property type="component" value="Chromosome IV"/>
</dbReference>
<sequence length="108" mass="12937">MSFIGLEYISRLVEIWPEKSFTELAMQFVAKRYHAFDNLQQIYWLQIGVMRFLEKSNQFPTVSFDMWATFIRRRRAQLKRQLKTYLKKGTPLKIKVKSKSKAQSKGKK</sequence>
<organism evidence="1 2">
    <name type="scientific">Caenorhabditis briggsae</name>
    <dbReference type="NCBI Taxonomy" id="6238"/>
    <lineage>
        <taxon>Eukaryota</taxon>
        <taxon>Metazoa</taxon>
        <taxon>Ecdysozoa</taxon>
        <taxon>Nematoda</taxon>
        <taxon>Chromadorea</taxon>
        <taxon>Rhabditida</taxon>
        <taxon>Rhabditina</taxon>
        <taxon>Rhabditomorpha</taxon>
        <taxon>Rhabditoidea</taxon>
        <taxon>Rhabditidae</taxon>
        <taxon>Peloderinae</taxon>
        <taxon>Caenorhabditis</taxon>
    </lineage>
</organism>
<dbReference type="EMBL" id="CP090894">
    <property type="protein sequence ID" value="ULT97916.1"/>
    <property type="molecule type" value="Genomic_DNA"/>
</dbReference>
<reference evidence="1 2" key="1">
    <citation type="submission" date="2022-05" db="EMBL/GenBank/DDBJ databases">
        <title>Chromosome-level reference genomes for two strains of Caenorhabditis briggsae: an improved platform for comparative genomics.</title>
        <authorList>
            <person name="Stevens L."/>
            <person name="Andersen E.C."/>
        </authorList>
    </citation>
    <scope>NUCLEOTIDE SEQUENCE [LARGE SCALE GENOMIC DNA]</scope>
    <source>
        <strain evidence="1">QX1410_ONT</strain>
        <tissue evidence="1">Whole-organism</tissue>
    </source>
</reference>
<dbReference type="AlphaFoldDB" id="A0AAE9AF65"/>
<protein>
    <submittedName>
        <fullName evidence="1">Uncharacterized protein</fullName>
    </submittedName>
</protein>
<evidence type="ECO:0000313" key="2">
    <source>
        <dbReference type="Proteomes" id="UP000827892"/>
    </source>
</evidence>
<evidence type="ECO:0000313" key="1">
    <source>
        <dbReference type="EMBL" id="ULT97916.1"/>
    </source>
</evidence>
<name>A0AAE9AF65_CAEBR</name>
<gene>
    <name evidence="1" type="ORF">L3Y34_005627</name>
</gene>
<accession>A0AAE9AF65</accession>
<proteinExistence type="predicted"/>